<name>A0AAV0XY51_9HEMI</name>
<organism evidence="2 3">
    <name type="scientific">Macrosiphum euphorbiae</name>
    <name type="common">potato aphid</name>
    <dbReference type="NCBI Taxonomy" id="13131"/>
    <lineage>
        <taxon>Eukaryota</taxon>
        <taxon>Metazoa</taxon>
        <taxon>Ecdysozoa</taxon>
        <taxon>Arthropoda</taxon>
        <taxon>Hexapoda</taxon>
        <taxon>Insecta</taxon>
        <taxon>Pterygota</taxon>
        <taxon>Neoptera</taxon>
        <taxon>Paraneoptera</taxon>
        <taxon>Hemiptera</taxon>
        <taxon>Sternorrhyncha</taxon>
        <taxon>Aphidomorpha</taxon>
        <taxon>Aphidoidea</taxon>
        <taxon>Aphididae</taxon>
        <taxon>Macrosiphini</taxon>
        <taxon>Macrosiphum</taxon>
    </lineage>
</organism>
<keyword evidence="1" id="KW-0732">Signal</keyword>
<accession>A0AAV0XY51</accession>
<evidence type="ECO:0000313" key="2">
    <source>
        <dbReference type="EMBL" id="CAI6372357.1"/>
    </source>
</evidence>
<evidence type="ECO:0000313" key="3">
    <source>
        <dbReference type="Proteomes" id="UP001160148"/>
    </source>
</evidence>
<sequence length="218" mass="25032">MSLKVVVFMSIITIIIAIPAKLFPSRPDESDVLHVPVGYLGRCPPHNLTSEYFQITVLRSITPFVGGCGYIQQNPKEIKRQSFSLWIANFKTTEQQCREKNYTDMEHYHFNCLIRPSASSSLDYLDDFNKKLTSVRLYPTINSYQKNTCKVKSTKAKCAMYNVIKSNSTIFRMAISQNSSCVGLLDLLTLPKPINPNDKDDYMFLRLIKQQYPMTSYN</sequence>
<feature type="chain" id="PRO_5043908948" evidence="1">
    <location>
        <begin position="18"/>
        <end position="218"/>
    </location>
</feature>
<feature type="signal peptide" evidence="1">
    <location>
        <begin position="1"/>
        <end position="17"/>
    </location>
</feature>
<reference evidence="2 3" key="1">
    <citation type="submission" date="2023-01" db="EMBL/GenBank/DDBJ databases">
        <authorList>
            <person name="Whitehead M."/>
        </authorList>
    </citation>
    <scope>NUCLEOTIDE SEQUENCE [LARGE SCALE GENOMIC DNA]</scope>
</reference>
<protein>
    <submittedName>
        <fullName evidence="2">Uncharacterized protein</fullName>
    </submittedName>
</protein>
<evidence type="ECO:0000256" key="1">
    <source>
        <dbReference type="SAM" id="SignalP"/>
    </source>
</evidence>
<gene>
    <name evidence="2" type="ORF">MEUPH1_LOCUS26244</name>
</gene>
<comment type="caution">
    <text evidence="2">The sequence shown here is derived from an EMBL/GenBank/DDBJ whole genome shotgun (WGS) entry which is preliminary data.</text>
</comment>
<keyword evidence="3" id="KW-1185">Reference proteome</keyword>
<proteinExistence type="predicted"/>
<dbReference type="EMBL" id="CARXXK010001029">
    <property type="protein sequence ID" value="CAI6372357.1"/>
    <property type="molecule type" value="Genomic_DNA"/>
</dbReference>
<dbReference type="Proteomes" id="UP001160148">
    <property type="component" value="Unassembled WGS sequence"/>
</dbReference>
<dbReference type="AlphaFoldDB" id="A0AAV0XY51"/>